<reference evidence="6 7" key="1">
    <citation type="journal article" date="2016" name="Genome Announc.">
        <title>Complete Genome Sequence of Thiostrepton-Producing Streptomyces laurentii ATCC 31255.</title>
        <authorList>
            <person name="Doi K."/>
            <person name="Fujino Y."/>
            <person name="Nagayoshi Y."/>
            <person name="Ohshima T."/>
            <person name="Ogata S."/>
        </authorList>
    </citation>
    <scope>NUCLEOTIDE SEQUENCE [LARGE SCALE GENOMIC DNA]</scope>
    <source>
        <strain evidence="6 7">ATCC 31255</strain>
    </source>
</reference>
<dbReference type="RefSeq" id="WP_359880864.1">
    <property type="nucleotide sequence ID" value="NZ_JBEYHT010000043.1"/>
</dbReference>
<dbReference type="InterPro" id="IPR000914">
    <property type="entry name" value="SBP_5_dom"/>
</dbReference>
<dbReference type="GO" id="GO:0042597">
    <property type="term" value="C:periplasmic space"/>
    <property type="evidence" value="ECO:0007669"/>
    <property type="project" value="UniProtKB-ARBA"/>
</dbReference>
<dbReference type="Gene3D" id="3.10.105.10">
    <property type="entry name" value="Dipeptide-binding Protein, Domain 3"/>
    <property type="match status" value="1"/>
</dbReference>
<comment type="subcellular location">
    <subcellularLocation>
        <location evidence="1">Cell envelope</location>
    </subcellularLocation>
</comment>
<keyword evidence="3" id="KW-0813">Transport</keyword>
<dbReference type="Gene3D" id="3.40.190.10">
    <property type="entry name" value="Periplasmic binding protein-like II"/>
    <property type="match status" value="1"/>
</dbReference>
<feature type="domain" description="Solute-binding protein family 5" evidence="5">
    <location>
        <begin position="78"/>
        <end position="439"/>
    </location>
</feature>
<evidence type="ECO:0000256" key="4">
    <source>
        <dbReference type="ARBA" id="ARBA00022729"/>
    </source>
</evidence>
<dbReference type="SUPFAM" id="SSF53850">
    <property type="entry name" value="Periplasmic binding protein-like II"/>
    <property type="match status" value="1"/>
</dbReference>
<comment type="similarity">
    <text evidence="2">Belongs to the bacterial solute-binding protein 5 family.</text>
</comment>
<dbReference type="PANTHER" id="PTHR30290">
    <property type="entry name" value="PERIPLASMIC BINDING COMPONENT OF ABC TRANSPORTER"/>
    <property type="match status" value="1"/>
</dbReference>
<evidence type="ECO:0000256" key="1">
    <source>
        <dbReference type="ARBA" id="ARBA00004196"/>
    </source>
</evidence>
<dbReference type="EMBL" id="AP017424">
    <property type="protein sequence ID" value="BAU85592.1"/>
    <property type="molecule type" value="Genomic_DNA"/>
</dbReference>
<dbReference type="KEGG" id="slau:SLA_4708"/>
<keyword evidence="7" id="KW-1185">Reference proteome</keyword>
<dbReference type="Proteomes" id="UP000217676">
    <property type="component" value="Chromosome"/>
</dbReference>
<protein>
    <submittedName>
        <fullName evidence="6">Oligopeptide binding protein</fullName>
    </submittedName>
</protein>
<sequence>MRSTVRLRVLITCGVLVAAGVGGWQLLPSEEVRADPIIVGTTDEVTGLDPAGAYDVGSWAMYSNIYQSLLTFKPGIPTPVPDAAESCRFNGTGLTTYECTLRDDLTFSSGRKITGEDVRFSFERILAIKSDVGPSSLFPTLKSVVAQGQKVTFHLRSRDATFPLKLATGAGSIVDHSVYPATSLRKGNVVDGSGPYLLKEFQPGRVAKLEPNPNYRGAVTRAGHAVEVDYFKASDELAAAWKAGQVDVTHRQMPPDFLNKLGEERDDGTRITEAASAETRNLYFNVRSGSAMTKKAVRQAVAAIVDRPAIATGPYKGTVEPLYSVIPQGFLGHSTAFYDNNPEPDADKAARLLSNAGIPTPVSFTLGHRKDATSLAEAAELKKQLEDTGLFEVRTVPVVWTEFQKEYAKGAFDAYTVGWLPDFPDSDNFAGPLVGTGNTMHNGFSSATIDSLIAETQQYSDRQKAVADFKAVQSEVAKDVPLVPLWQKKDFVLSTEEVAGSQYLTDGTGIWRLWELGWI</sequence>
<dbReference type="GO" id="GO:0015833">
    <property type="term" value="P:peptide transport"/>
    <property type="evidence" value="ECO:0007669"/>
    <property type="project" value="TreeGrafter"/>
</dbReference>
<keyword evidence="4" id="KW-0732">Signal</keyword>
<dbReference type="GO" id="GO:1904680">
    <property type="term" value="F:peptide transmembrane transporter activity"/>
    <property type="evidence" value="ECO:0007669"/>
    <property type="project" value="TreeGrafter"/>
</dbReference>
<evidence type="ECO:0000313" key="7">
    <source>
        <dbReference type="Proteomes" id="UP000217676"/>
    </source>
</evidence>
<proteinExistence type="inferred from homology"/>
<dbReference type="GO" id="GO:0043190">
    <property type="term" value="C:ATP-binding cassette (ABC) transporter complex"/>
    <property type="evidence" value="ECO:0007669"/>
    <property type="project" value="InterPro"/>
</dbReference>
<evidence type="ECO:0000256" key="3">
    <source>
        <dbReference type="ARBA" id="ARBA00022448"/>
    </source>
</evidence>
<dbReference type="PIRSF" id="PIRSF002741">
    <property type="entry name" value="MppA"/>
    <property type="match status" value="1"/>
</dbReference>
<dbReference type="PANTHER" id="PTHR30290:SF10">
    <property type="entry name" value="PERIPLASMIC OLIGOPEPTIDE-BINDING PROTEIN-RELATED"/>
    <property type="match status" value="1"/>
</dbReference>
<dbReference type="GO" id="GO:0030313">
    <property type="term" value="C:cell envelope"/>
    <property type="evidence" value="ECO:0007669"/>
    <property type="project" value="UniProtKB-SubCell"/>
</dbReference>
<dbReference type="InterPro" id="IPR039424">
    <property type="entry name" value="SBP_5"/>
</dbReference>
<organism evidence="6 7">
    <name type="scientific">Streptomyces laurentii</name>
    <dbReference type="NCBI Taxonomy" id="39478"/>
    <lineage>
        <taxon>Bacteria</taxon>
        <taxon>Bacillati</taxon>
        <taxon>Actinomycetota</taxon>
        <taxon>Actinomycetes</taxon>
        <taxon>Kitasatosporales</taxon>
        <taxon>Streptomycetaceae</taxon>
        <taxon>Streptomyces</taxon>
    </lineage>
</organism>
<evidence type="ECO:0000313" key="6">
    <source>
        <dbReference type="EMBL" id="BAU85592.1"/>
    </source>
</evidence>
<evidence type="ECO:0000256" key="2">
    <source>
        <dbReference type="ARBA" id="ARBA00005695"/>
    </source>
</evidence>
<name>A0A169NVU3_STRLU</name>
<gene>
    <name evidence="6" type="ORF">SLA_4708</name>
</gene>
<accession>A0A169NVU3</accession>
<dbReference type="InterPro" id="IPR030678">
    <property type="entry name" value="Peptide/Ni-bd"/>
</dbReference>
<evidence type="ECO:0000259" key="5">
    <source>
        <dbReference type="Pfam" id="PF00496"/>
    </source>
</evidence>
<dbReference type="AlphaFoldDB" id="A0A169NVU3"/>
<dbReference type="Pfam" id="PF00496">
    <property type="entry name" value="SBP_bac_5"/>
    <property type="match status" value="1"/>
</dbReference>